<reference evidence="7 8" key="1">
    <citation type="submission" date="2012-05" db="EMBL/GenBank/DDBJ databases">
        <title>The Genome Sequence of Sutterella wadsworthensis 2_1_59BFAA.</title>
        <authorList>
            <consortium name="The Broad Institute Genome Sequencing Platform"/>
            <person name="Earl A."/>
            <person name="Ward D."/>
            <person name="Feldgarden M."/>
            <person name="Gevers D."/>
            <person name="Daigneault M."/>
            <person name="Strauss J."/>
            <person name="Allen-Vercoe E."/>
            <person name="Walker B."/>
            <person name="Young S.K."/>
            <person name="Zeng Q."/>
            <person name="Gargeya S."/>
            <person name="Fitzgerald M."/>
            <person name="Haas B."/>
            <person name="Abouelleil A."/>
            <person name="Alvarado L."/>
            <person name="Arachchi H.M."/>
            <person name="Berlin A.M."/>
            <person name="Chapman S.B."/>
            <person name="Goldberg J."/>
            <person name="Griggs A."/>
            <person name="Gujja S."/>
            <person name="Hansen M."/>
            <person name="Howarth C."/>
            <person name="Imamovic A."/>
            <person name="Larimer J."/>
            <person name="McCowen C."/>
            <person name="Montmayeur A."/>
            <person name="Murphy C."/>
            <person name="Neiman D."/>
            <person name="Pearson M."/>
            <person name="Priest M."/>
            <person name="Roberts A."/>
            <person name="Saif S."/>
            <person name="Shea T."/>
            <person name="Sisk P."/>
            <person name="Sykes S."/>
            <person name="Wortman J."/>
            <person name="Nusbaum C."/>
            <person name="Birren B."/>
        </authorList>
    </citation>
    <scope>NUCLEOTIDE SEQUENCE [LARGE SCALE GENOMIC DNA]</scope>
    <source>
        <strain evidence="7 8">2_1_59BFAA</strain>
    </source>
</reference>
<dbReference type="PRINTS" id="PR00176">
    <property type="entry name" value="NANEUSMPORT"/>
</dbReference>
<feature type="transmembrane region" description="Helical" evidence="6">
    <location>
        <begin position="382"/>
        <end position="404"/>
    </location>
</feature>
<dbReference type="PROSITE" id="PS50267">
    <property type="entry name" value="NA_NEUROTRAN_SYMP_3"/>
    <property type="match status" value="1"/>
</dbReference>
<dbReference type="PANTHER" id="PTHR42948:SF1">
    <property type="entry name" value="TRANSPORTER"/>
    <property type="match status" value="1"/>
</dbReference>
<evidence type="ECO:0000256" key="5">
    <source>
        <dbReference type="ARBA" id="ARBA00023136"/>
    </source>
</evidence>
<evidence type="ECO:0000313" key="8">
    <source>
        <dbReference type="Proteomes" id="UP000005835"/>
    </source>
</evidence>
<feature type="transmembrane region" description="Helical" evidence="6">
    <location>
        <begin position="252"/>
        <end position="278"/>
    </location>
</feature>
<dbReference type="NCBIfam" id="NF037979">
    <property type="entry name" value="Na_transp"/>
    <property type="match status" value="1"/>
</dbReference>
<dbReference type="AlphaFoldDB" id="K1JKH2"/>
<dbReference type="PANTHER" id="PTHR42948">
    <property type="entry name" value="TRANSPORTER"/>
    <property type="match status" value="1"/>
</dbReference>
<dbReference type="STRING" id="742823.HMPREF9465_00140"/>
<keyword evidence="2" id="KW-0813">Transport</keyword>
<feature type="transmembrane region" description="Helical" evidence="6">
    <location>
        <begin position="86"/>
        <end position="107"/>
    </location>
</feature>
<proteinExistence type="predicted"/>
<comment type="subcellular location">
    <subcellularLocation>
        <location evidence="1">Membrane</location>
        <topology evidence="1">Multi-pass membrane protein</topology>
    </subcellularLocation>
</comment>
<dbReference type="GO" id="GO:0016020">
    <property type="term" value="C:membrane"/>
    <property type="evidence" value="ECO:0007669"/>
    <property type="project" value="UniProtKB-SubCell"/>
</dbReference>
<protein>
    <recommendedName>
        <fullName evidence="9">Transporter</fullName>
    </recommendedName>
</protein>
<dbReference type="Proteomes" id="UP000005835">
    <property type="component" value="Unassembled WGS sequence"/>
</dbReference>
<name>K1JKH2_9BURK</name>
<feature type="transmembrane region" description="Helical" evidence="6">
    <location>
        <begin position="143"/>
        <end position="162"/>
    </location>
</feature>
<dbReference type="PATRIC" id="fig|742823.3.peg.140"/>
<dbReference type="InterPro" id="IPR000175">
    <property type="entry name" value="Na/ntran_symport"/>
</dbReference>
<dbReference type="HOGENOM" id="CLU_006855_3_4_4"/>
<dbReference type="eggNOG" id="COG0733">
    <property type="taxonomic scope" value="Bacteria"/>
</dbReference>
<evidence type="ECO:0008006" key="9">
    <source>
        <dbReference type="Google" id="ProtNLM"/>
    </source>
</evidence>
<feature type="transmembrane region" description="Helical" evidence="6">
    <location>
        <begin position="44"/>
        <end position="66"/>
    </location>
</feature>
<dbReference type="SUPFAM" id="SSF161070">
    <property type="entry name" value="SNF-like"/>
    <property type="match status" value="1"/>
</dbReference>
<feature type="transmembrane region" description="Helical" evidence="6">
    <location>
        <begin position="343"/>
        <end position="362"/>
    </location>
</feature>
<keyword evidence="8" id="KW-1185">Reference proteome</keyword>
<dbReference type="RefSeq" id="WP_005433151.1">
    <property type="nucleotide sequence ID" value="NZ_JH815513.1"/>
</dbReference>
<feature type="transmembrane region" description="Helical" evidence="6">
    <location>
        <begin position="12"/>
        <end position="32"/>
    </location>
</feature>
<dbReference type="InterPro" id="IPR047218">
    <property type="entry name" value="YocR/YhdH-like"/>
</dbReference>
<dbReference type="InterPro" id="IPR037272">
    <property type="entry name" value="SNS_sf"/>
</dbReference>
<feature type="transmembrane region" description="Helical" evidence="6">
    <location>
        <begin position="217"/>
        <end position="240"/>
    </location>
</feature>
<evidence type="ECO:0000313" key="7">
    <source>
        <dbReference type="EMBL" id="EKB32125.1"/>
    </source>
</evidence>
<feature type="transmembrane region" description="Helical" evidence="6">
    <location>
        <begin position="174"/>
        <end position="197"/>
    </location>
</feature>
<feature type="transmembrane region" description="Helical" evidence="6">
    <location>
        <begin position="424"/>
        <end position="445"/>
    </location>
</feature>
<evidence type="ECO:0000256" key="1">
    <source>
        <dbReference type="ARBA" id="ARBA00004141"/>
    </source>
</evidence>
<comment type="caution">
    <text evidence="7">The sequence shown here is derived from an EMBL/GenBank/DDBJ whole genome shotgun (WGS) entry which is preliminary data.</text>
</comment>
<dbReference type="OrthoDB" id="9762833at2"/>
<evidence type="ECO:0000256" key="3">
    <source>
        <dbReference type="ARBA" id="ARBA00022692"/>
    </source>
</evidence>
<dbReference type="EMBL" id="ADMG01000007">
    <property type="protein sequence ID" value="EKB32125.1"/>
    <property type="molecule type" value="Genomic_DNA"/>
</dbReference>
<accession>K1JKH2</accession>
<keyword evidence="3 6" id="KW-0812">Transmembrane</keyword>
<dbReference type="Pfam" id="PF00209">
    <property type="entry name" value="SNF"/>
    <property type="match status" value="2"/>
</dbReference>
<evidence type="ECO:0000256" key="6">
    <source>
        <dbReference type="SAM" id="Phobius"/>
    </source>
</evidence>
<dbReference type="CDD" id="cd10336">
    <property type="entry name" value="SLC6sbd_Tyt1-Like"/>
    <property type="match status" value="1"/>
</dbReference>
<organism evidence="7 8">
    <name type="scientific">Sutterella wadsworthensis 2_1_59BFAA</name>
    <dbReference type="NCBI Taxonomy" id="742823"/>
    <lineage>
        <taxon>Bacteria</taxon>
        <taxon>Pseudomonadati</taxon>
        <taxon>Pseudomonadota</taxon>
        <taxon>Betaproteobacteria</taxon>
        <taxon>Burkholderiales</taxon>
        <taxon>Sutterellaceae</taxon>
        <taxon>Sutterella</taxon>
    </lineage>
</organism>
<gene>
    <name evidence="7" type="ORF">HMPREF9465_00140</name>
</gene>
<evidence type="ECO:0000256" key="2">
    <source>
        <dbReference type="ARBA" id="ARBA00022448"/>
    </source>
</evidence>
<keyword evidence="5 6" id="KW-0472">Membrane</keyword>
<feature type="transmembrane region" description="Helical" evidence="6">
    <location>
        <begin position="298"/>
        <end position="331"/>
    </location>
</feature>
<keyword evidence="4 6" id="KW-1133">Transmembrane helix</keyword>
<sequence length="446" mass="47526">MSGEQRKTWTSRIGFVLASAGAAVGLGAIWKFPYMAGTNGGSAFLFPYILMTFTVGAALLIAEVALGRAGRGGIVTAYRNLAGRAWVPAGYLGVLTGFLVLCFYSAIGGWTLAYFAEAATGSGLITDQAELGKHFGSFVSDPVQALGFQWLFLLLNGLIVALDVTKGIERISKFLMPLLFVMMLVLIVRGLMLPGAIGGLEFLFKFDPDAFTWSALLQAMGFTFFSLCVGCGCMLTYGSYLDQNSNLVNGCLWITFLAVIASILGGLMIMPSVFAFGLDPSAGPGLTFITMPAVFAQLPFGQVFAVIFYLCIAVAAITSSVSMIEIVVAFLVDEHKMKRAGAAMLSTLALAVVGALPCLSFGKLSDVTFFGGKTIFDLFDFFTSNISLPVGGLIILWLAGVRCWPQIRENITRNTSLSEGAVKFLRLMMIGFSPVLVLVVLVSGLV</sequence>
<evidence type="ECO:0000256" key="4">
    <source>
        <dbReference type="ARBA" id="ARBA00022989"/>
    </source>
</evidence>